<dbReference type="EMBL" id="CVLB01000001">
    <property type="protein sequence ID" value="CRF31849.1"/>
    <property type="molecule type" value="Genomic_DNA"/>
</dbReference>
<gene>
    <name evidence="2" type="ORF">BRSU_0415</name>
</gene>
<keyword evidence="3" id="KW-1185">Reference proteome</keyword>
<feature type="signal peptide" evidence="1">
    <location>
        <begin position="1"/>
        <end position="21"/>
    </location>
</feature>
<accession>A0A0G4K4A1</accession>
<proteinExistence type="predicted"/>
<evidence type="ECO:0000256" key="1">
    <source>
        <dbReference type="SAM" id="SignalP"/>
    </source>
</evidence>
<dbReference type="RefSeq" id="WP_048593560.1">
    <property type="nucleotide sequence ID" value="NZ_CVLB01000001.1"/>
</dbReference>
<reference evidence="3" key="1">
    <citation type="submission" date="2015-04" db="EMBL/GenBank/DDBJ databases">
        <authorList>
            <person name="Mushtaq Mamoona"/>
        </authorList>
    </citation>
    <scope>NUCLEOTIDE SEQUENCE [LARGE SCALE GENOMIC DNA]</scope>
    <source>
        <strain evidence="3">AN4859/03</strain>
    </source>
</reference>
<sequence>MMRKILTFLFLSFIFSFSAFSYSRDFNELYNLYYMANANKEDDLNIAIEKMKKANVGKIERQTYDNLILLMDIYMNPKSKREAYKLFNDNIKKNTPLLSEKDVDYMASVADVMSGAINYSSFNDVIKLSGKAGEIYDNALKINANHFPSLLGKAILTAYSPEFVGGGIDKAIPIFKKAEINAKEKWEKHTVYLWTSQAYFKNNDKTNYDKYIKMAKDIFPEGVFIKNVIDMNTKGKGMFN</sequence>
<feature type="chain" id="PRO_5005194570" description="TPR domain-containing protein" evidence="1">
    <location>
        <begin position="22"/>
        <end position="240"/>
    </location>
</feature>
<protein>
    <recommendedName>
        <fullName evidence="4">TPR domain-containing protein</fullName>
    </recommendedName>
</protein>
<evidence type="ECO:0000313" key="2">
    <source>
        <dbReference type="EMBL" id="CRF31849.1"/>
    </source>
</evidence>
<dbReference type="OrthoDB" id="306587at2"/>
<name>A0A0G4K4A1_9SPIR</name>
<keyword evidence="1" id="KW-0732">Signal</keyword>
<evidence type="ECO:0008006" key="4">
    <source>
        <dbReference type="Google" id="ProtNLM"/>
    </source>
</evidence>
<evidence type="ECO:0000313" key="3">
    <source>
        <dbReference type="Proteomes" id="UP000043763"/>
    </source>
</evidence>
<organism evidence="2 3">
    <name type="scientific">Brachyspira suanatina</name>
    <dbReference type="NCBI Taxonomy" id="381802"/>
    <lineage>
        <taxon>Bacteria</taxon>
        <taxon>Pseudomonadati</taxon>
        <taxon>Spirochaetota</taxon>
        <taxon>Spirochaetia</taxon>
        <taxon>Brachyspirales</taxon>
        <taxon>Brachyspiraceae</taxon>
        <taxon>Brachyspira</taxon>
    </lineage>
</organism>
<dbReference type="Proteomes" id="UP000043763">
    <property type="component" value="Unassembled WGS sequence"/>
</dbReference>
<dbReference type="AlphaFoldDB" id="A0A0G4K4A1"/>